<evidence type="ECO:0000256" key="10">
    <source>
        <dbReference type="ARBA" id="ARBA00023033"/>
    </source>
</evidence>
<protein>
    <recommendedName>
        <fullName evidence="5">L-lysine N6-monooxygenase MbtG</fullName>
        <ecNumber evidence="4">1.14.13.59</ecNumber>
    </recommendedName>
    <alternativeName>
        <fullName evidence="14">Lysine 6-N-hydroxylase</fullName>
    </alternativeName>
    <alternativeName>
        <fullName evidence="13">Lysine N6-hydroxylase</fullName>
    </alternativeName>
    <alternativeName>
        <fullName evidence="11">Lysine-N-oxygenase</fullName>
    </alternativeName>
    <alternativeName>
        <fullName evidence="12">Mycobactin synthase protein G</fullName>
    </alternativeName>
</protein>
<gene>
    <name evidence="16" type="ORF">GCM10009710_23490</name>
</gene>
<evidence type="ECO:0000313" key="16">
    <source>
        <dbReference type="EMBL" id="GAA1742661.1"/>
    </source>
</evidence>
<comment type="pathway">
    <text evidence="2">Siderophore biosynthesis.</text>
</comment>
<evidence type="ECO:0000256" key="8">
    <source>
        <dbReference type="ARBA" id="ARBA00022857"/>
    </source>
</evidence>
<dbReference type="PANTHER" id="PTHR42802">
    <property type="entry name" value="MONOOXYGENASE"/>
    <property type="match status" value="1"/>
</dbReference>
<comment type="catalytic activity">
    <reaction evidence="15">
        <text>L-lysine + NADPH + O2 = N(6)-hydroxy-L-lysine + NADP(+) + H2O</text>
        <dbReference type="Rhea" id="RHEA:23228"/>
        <dbReference type="ChEBI" id="CHEBI:15377"/>
        <dbReference type="ChEBI" id="CHEBI:15379"/>
        <dbReference type="ChEBI" id="CHEBI:32551"/>
        <dbReference type="ChEBI" id="CHEBI:57783"/>
        <dbReference type="ChEBI" id="CHEBI:57820"/>
        <dbReference type="ChEBI" id="CHEBI:58349"/>
        <dbReference type="EC" id="1.14.13.59"/>
    </reaction>
</comment>
<evidence type="ECO:0000313" key="17">
    <source>
        <dbReference type="Proteomes" id="UP001501057"/>
    </source>
</evidence>
<proteinExistence type="inferred from homology"/>
<dbReference type="SUPFAM" id="SSF51905">
    <property type="entry name" value="FAD/NAD(P)-binding domain"/>
    <property type="match status" value="2"/>
</dbReference>
<evidence type="ECO:0000256" key="3">
    <source>
        <dbReference type="ARBA" id="ARBA00007588"/>
    </source>
</evidence>
<comment type="similarity">
    <text evidence="3">Belongs to the lysine N(6)-hydroxylase/L-ornithine N(5)-oxygenase family.</text>
</comment>
<dbReference type="InterPro" id="IPR036188">
    <property type="entry name" value="FAD/NAD-bd_sf"/>
</dbReference>
<dbReference type="Pfam" id="PF13434">
    <property type="entry name" value="Lys_Orn_oxgnase"/>
    <property type="match status" value="1"/>
</dbReference>
<keyword evidence="9" id="KW-0560">Oxidoreductase</keyword>
<comment type="cofactor">
    <cofactor evidence="1">
        <name>FAD</name>
        <dbReference type="ChEBI" id="CHEBI:57692"/>
    </cofactor>
</comment>
<evidence type="ECO:0000256" key="15">
    <source>
        <dbReference type="ARBA" id="ARBA00048407"/>
    </source>
</evidence>
<evidence type="ECO:0000256" key="11">
    <source>
        <dbReference type="ARBA" id="ARBA00029939"/>
    </source>
</evidence>
<reference evidence="17" key="1">
    <citation type="journal article" date="2019" name="Int. J. Syst. Evol. Microbiol.">
        <title>The Global Catalogue of Microorganisms (GCM) 10K type strain sequencing project: providing services to taxonomists for standard genome sequencing and annotation.</title>
        <authorList>
            <consortium name="The Broad Institute Genomics Platform"/>
            <consortium name="The Broad Institute Genome Sequencing Center for Infectious Disease"/>
            <person name="Wu L."/>
            <person name="Ma J."/>
        </authorList>
    </citation>
    <scope>NUCLEOTIDE SEQUENCE [LARGE SCALE GENOMIC DNA]</scope>
    <source>
        <strain evidence="17">JCM 13518</strain>
    </source>
</reference>
<keyword evidence="7" id="KW-0274">FAD</keyword>
<dbReference type="GO" id="GO:0004497">
    <property type="term" value="F:monooxygenase activity"/>
    <property type="evidence" value="ECO:0007669"/>
    <property type="project" value="UniProtKB-KW"/>
</dbReference>
<evidence type="ECO:0000256" key="14">
    <source>
        <dbReference type="ARBA" id="ARBA00032738"/>
    </source>
</evidence>
<comment type="caution">
    <text evidence="16">The sequence shown here is derived from an EMBL/GenBank/DDBJ whole genome shotgun (WGS) entry which is preliminary data.</text>
</comment>
<accession>A0ABP4VZ60</accession>
<sequence length="432" mass="48276">MNDVHDLIGIGVGPFNLGLAALAEPLDDLDAVFLESRDQFEWHPGMVLEDATLQVPFMADLVTMADPTSRFSYLNFLKQVGRLYPFYIRESFYPLRSEFVEYGRWVVDQLDGVHFGRHVESVAHDGELYVVRARVGTETQTYRARRLVLGTGTTPYVPAVAAEHVAGAAPALHSSTYLDHKDDLLQREDVTIIGSGQSAAEIFLDLLTSGGPRVTWITRSPRFFPMEYTKLTLEMTSPEYTAYFQGLPEVTRETLLREQRGLYKGISGDLVDTIYDTLYRLRAQGKADARLLTATELTDLTWDGDAFSLRLRHTETGEAFGSGASAVVLSTGYRSVVPTFLDGVRDRIRWDERGRYDATADYQVGVEPGEVWVQNGEEHTHGFVAPDLGMGAFRNSVILGSMLGREVYPVETRIATQEFGTPSWARLREGAR</sequence>
<evidence type="ECO:0000256" key="9">
    <source>
        <dbReference type="ARBA" id="ARBA00023002"/>
    </source>
</evidence>
<evidence type="ECO:0000256" key="1">
    <source>
        <dbReference type="ARBA" id="ARBA00001974"/>
    </source>
</evidence>
<dbReference type="Gene3D" id="3.50.50.60">
    <property type="entry name" value="FAD/NAD(P)-binding domain"/>
    <property type="match status" value="1"/>
</dbReference>
<dbReference type="RefSeq" id="WP_344201712.1">
    <property type="nucleotide sequence ID" value="NZ_BAAAME010000004.1"/>
</dbReference>
<evidence type="ECO:0000256" key="7">
    <source>
        <dbReference type="ARBA" id="ARBA00022827"/>
    </source>
</evidence>
<name>A0ABP4VZ60_9ACTN</name>
<evidence type="ECO:0000256" key="4">
    <source>
        <dbReference type="ARBA" id="ARBA00013076"/>
    </source>
</evidence>
<keyword evidence="17" id="KW-1185">Reference proteome</keyword>
<dbReference type="InterPro" id="IPR025700">
    <property type="entry name" value="Lys/Orn_oxygenase"/>
</dbReference>
<dbReference type="EC" id="1.14.13.59" evidence="4"/>
<dbReference type="Proteomes" id="UP001501057">
    <property type="component" value="Unassembled WGS sequence"/>
</dbReference>
<dbReference type="EMBL" id="BAAAME010000004">
    <property type="protein sequence ID" value="GAA1742661.1"/>
    <property type="molecule type" value="Genomic_DNA"/>
</dbReference>
<dbReference type="PANTHER" id="PTHR42802:SF1">
    <property type="entry name" value="L-ORNITHINE N(5)-MONOOXYGENASE"/>
    <property type="match status" value="1"/>
</dbReference>
<organism evidence="16 17">
    <name type="scientific">Aeromicrobium alkaliterrae</name>
    <dbReference type="NCBI Taxonomy" id="302168"/>
    <lineage>
        <taxon>Bacteria</taxon>
        <taxon>Bacillati</taxon>
        <taxon>Actinomycetota</taxon>
        <taxon>Actinomycetes</taxon>
        <taxon>Propionibacteriales</taxon>
        <taxon>Nocardioidaceae</taxon>
        <taxon>Aeromicrobium</taxon>
    </lineage>
</organism>
<evidence type="ECO:0000256" key="5">
    <source>
        <dbReference type="ARBA" id="ARBA00016406"/>
    </source>
</evidence>
<keyword evidence="10 16" id="KW-0503">Monooxygenase</keyword>
<keyword evidence="6" id="KW-0285">Flavoprotein</keyword>
<evidence type="ECO:0000256" key="12">
    <source>
        <dbReference type="ARBA" id="ARBA00031158"/>
    </source>
</evidence>
<evidence type="ECO:0000256" key="2">
    <source>
        <dbReference type="ARBA" id="ARBA00004924"/>
    </source>
</evidence>
<keyword evidence="8" id="KW-0521">NADP</keyword>
<evidence type="ECO:0000256" key="6">
    <source>
        <dbReference type="ARBA" id="ARBA00022630"/>
    </source>
</evidence>
<evidence type="ECO:0000256" key="13">
    <source>
        <dbReference type="ARBA" id="ARBA00032493"/>
    </source>
</evidence>